<evidence type="ECO:0000313" key="1">
    <source>
        <dbReference type="EMBL" id="GAA0724661.1"/>
    </source>
</evidence>
<dbReference type="EMBL" id="BAAAGE010000003">
    <property type="protein sequence ID" value="GAA0724661.1"/>
    <property type="molecule type" value="Genomic_DNA"/>
</dbReference>
<organism evidence="1 2">
    <name type="scientific">Aquimarina litoralis</name>
    <dbReference type="NCBI Taxonomy" id="584605"/>
    <lineage>
        <taxon>Bacteria</taxon>
        <taxon>Pseudomonadati</taxon>
        <taxon>Bacteroidota</taxon>
        <taxon>Flavobacteriia</taxon>
        <taxon>Flavobacteriales</taxon>
        <taxon>Flavobacteriaceae</taxon>
        <taxon>Aquimarina</taxon>
    </lineage>
</organism>
<evidence type="ECO:0008006" key="3">
    <source>
        <dbReference type="Google" id="ProtNLM"/>
    </source>
</evidence>
<sequence length="86" mass="10034">MSTGNKIFVSCEDANHICDKNQYKEASLWEKIKLNIHLIYCKACRKYSSKNTKLTKLFKDPKVISINQSAKDSMKEQLKKKMSEME</sequence>
<dbReference type="Proteomes" id="UP001501758">
    <property type="component" value="Unassembled WGS sequence"/>
</dbReference>
<evidence type="ECO:0000313" key="2">
    <source>
        <dbReference type="Proteomes" id="UP001501758"/>
    </source>
</evidence>
<name>A0ABP3U5A5_9FLAO</name>
<comment type="caution">
    <text evidence="1">The sequence shown here is derived from an EMBL/GenBank/DDBJ whole genome shotgun (WGS) entry which is preliminary data.</text>
</comment>
<dbReference type="RefSeq" id="WP_299608543.1">
    <property type="nucleotide sequence ID" value="NZ_BAAAGE010000003.1"/>
</dbReference>
<protein>
    <recommendedName>
        <fullName evidence="3">Glycine dehydrogenase</fullName>
    </recommendedName>
</protein>
<accession>A0ABP3U5A5</accession>
<reference evidence="2" key="1">
    <citation type="journal article" date="2019" name="Int. J. Syst. Evol. Microbiol.">
        <title>The Global Catalogue of Microorganisms (GCM) 10K type strain sequencing project: providing services to taxonomists for standard genome sequencing and annotation.</title>
        <authorList>
            <consortium name="The Broad Institute Genomics Platform"/>
            <consortium name="The Broad Institute Genome Sequencing Center for Infectious Disease"/>
            <person name="Wu L."/>
            <person name="Ma J."/>
        </authorList>
    </citation>
    <scope>NUCLEOTIDE SEQUENCE [LARGE SCALE GENOMIC DNA]</scope>
    <source>
        <strain evidence="2">JCM 15974</strain>
    </source>
</reference>
<keyword evidence="2" id="KW-1185">Reference proteome</keyword>
<gene>
    <name evidence="1" type="ORF">GCM10009430_29280</name>
</gene>
<proteinExistence type="predicted"/>